<dbReference type="Gene3D" id="3.30.30.10">
    <property type="entry name" value="Knottin, scorpion toxin-like"/>
    <property type="match status" value="1"/>
</dbReference>
<protein>
    <submittedName>
        <fullName evidence="6">AKTx</fullName>
    </submittedName>
</protein>
<dbReference type="GO" id="GO:0005576">
    <property type="term" value="C:extracellular region"/>
    <property type="evidence" value="ECO:0007669"/>
    <property type="project" value="UniProtKB-SubCell"/>
</dbReference>
<dbReference type="PROSITE" id="PS01138">
    <property type="entry name" value="SCORP_SHORT_TOXIN"/>
    <property type="match status" value="1"/>
</dbReference>
<dbReference type="PRINTS" id="PR00286">
    <property type="entry name" value="CHARYBDTOXIN"/>
</dbReference>
<proteinExistence type="predicted"/>
<keyword evidence="2" id="KW-0964">Secreted</keyword>
<comment type="subcellular location">
    <subcellularLocation>
        <location evidence="1">Secreted</location>
    </subcellularLocation>
</comment>
<dbReference type="InterPro" id="IPR036574">
    <property type="entry name" value="Scorpion_toxin-like_sf"/>
</dbReference>
<evidence type="ECO:0000256" key="2">
    <source>
        <dbReference type="ARBA" id="ARBA00022525"/>
    </source>
</evidence>
<dbReference type="GO" id="GO:0008200">
    <property type="term" value="F:ion channel inhibitor activity"/>
    <property type="evidence" value="ECO:0007669"/>
    <property type="project" value="InterPro"/>
</dbReference>
<accession>A0A2I9LNP1</accession>
<feature type="chain" id="PRO_5014367120" evidence="5">
    <location>
        <begin position="23"/>
        <end position="59"/>
    </location>
</feature>
<keyword evidence="3" id="KW-0632">Potassium channel impairing toxin</keyword>
<evidence type="ECO:0000256" key="1">
    <source>
        <dbReference type="ARBA" id="ARBA00004613"/>
    </source>
</evidence>
<dbReference type="InterPro" id="IPR001947">
    <property type="entry name" value="Scorpion_toxinS_K_inh"/>
</dbReference>
<keyword evidence="5" id="KW-0732">Signal</keyword>
<sequence length="59" mass="6642">MKVFYGILVIFLFCSMYNLSQSTIINEKCSASRQCWTPCKKAVGSLQSKCMNGKCKCYG</sequence>
<keyword evidence="4" id="KW-0800">Toxin</keyword>
<reference evidence="6" key="1">
    <citation type="journal article" date="2017" name="Toxicon">
        <title>Venom-gland transcriptomics and venom proteomics of the Hentz striped scorpion (Centruroides hentzi; Buthidae) reveal high toxin diversity in a harmless member of a lethal family.</title>
        <authorList>
            <person name="Ward M.J."/>
            <person name="Ellsworth S.A."/>
            <person name="Rokyta D.R."/>
        </authorList>
    </citation>
    <scope>NUCLEOTIDE SEQUENCE</scope>
    <source>
        <tissue evidence="6">Venom gland</tissue>
    </source>
</reference>
<evidence type="ECO:0000256" key="3">
    <source>
        <dbReference type="ARBA" id="ARBA00022773"/>
    </source>
</evidence>
<dbReference type="SUPFAM" id="SSF57095">
    <property type="entry name" value="Scorpion toxin-like"/>
    <property type="match status" value="1"/>
</dbReference>
<name>A0A2I9LNP1_9SCOR</name>
<evidence type="ECO:0000313" key="6">
    <source>
        <dbReference type="EMBL" id="MBW20008.1"/>
    </source>
</evidence>
<dbReference type="EMBL" id="GFWZ01000018">
    <property type="protein sequence ID" value="MBW20008.1"/>
    <property type="molecule type" value="Transcribed_RNA"/>
</dbReference>
<dbReference type="GO" id="GO:0015459">
    <property type="term" value="F:potassium channel regulator activity"/>
    <property type="evidence" value="ECO:0007669"/>
    <property type="project" value="UniProtKB-KW"/>
</dbReference>
<dbReference type="AlphaFoldDB" id="A0A2I9LNP1"/>
<organism evidence="6">
    <name type="scientific">Centruroides hentzi</name>
    <dbReference type="NCBI Taxonomy" id="88313"/>
    <lineage>
        <taxon>Eukaryota</taxon>
        <taxon>Metazoa</taxon>
        <taxon>Ecdysozoa</taxon>
        <taxon>Arthropoda</taxon>
        <taxon>Chelicerata</taxon>
        <taxon>Arachnida</taxon>
        <taxon>Scorpiones</taxon>
        <taxon>Buthida</taxon>
        <taxon>Buthoidea</taxon>
        <taxon>Buthidae</taxon>
        <taxon>Centruroides</taxon>
    </lineage>
</organism>
<dbReference type="Pfam" id="PF00451">
    <property type="entry name" value="Toxin_2"/>
    <property type="match status" value="1"/>
</dbReference>
<feature type="signal peptide" evidence="5">
    <location>
        <begin position="1"/>
        <end position="22"/>
    </location>
</feature>
<evidence type="ECO:0000256" key="4">
    <source>
        <dbReference type="ARBA" id="ARBA00022872"/>
    </source>
</evidence>
<keyword evidence="4" id="KW-0872">Ion channel impairing toxin</keyword>
<evidence type="ECO:0000256" key="5">
    <source>
        <dbReference type="SAM" id="SignalP"/>
    </source>
</evidence>